<dbReference type="SUPFAM" id="SSF55729">
    <property type="entry name" value="Acyl-CoA N-acyltransferases (Nat)"/>
    <property type="match status" value="1"/>
</dbReference>
<name>A0A9D1NFJ1_9FIRM</name>
<dbReference type="Gene3D" id="3.40.630.30">
    <property type="match status" value="1"/>
</dbReference>
<proteinExistence type="predicted"/>
<dbReference type="GO" id="GO:0016747">
    <property type="term" value="F:acyltransferase activity, transferring groups other than amino-acyl groups"/>
    <property type="evidence" value="ECO:0007669"/>
    <property type="project" value="InterPro"/>
</dbReference>
<protein>
    <submittedName>
        <fullName evidence="2">GNAT family N-acetyltransferase</fullName>
    </submittedName>
</protein>
<reference evidence="2" key="1">
    <citation type="submission" date="2020-10" db="EMBL/GenBank/DDBJ databases">
        <authorList>
            <person name="Gilroy R."/>
        </authorList>
    </citation>
    <scope>NUCLEOTIDE SEQUENCE</scope>
    <source>
        <strain evidence="2">4920</strain>
    </source>
</reference>
<dbReference type="Proteomes" id="UP000886743">
    <property type="component" value="Unassembled WGS sequence"/>
</dbReference>
<evidence type="ECO:0000259" key="1">
    <source>
        <dbReference type="PROSITE" id="PS51186"/>
    </source>
</evidence>
<dbReference type="EMBL" id="DVOF01000001">
    <property type="protein sequence ID" value="HIV01925.1"/>
    <property type="molecule type" value="Genomic_DNA"/>
</dbReference>
<sequence>MGLGFEVRAATYDDIDAIEQITHEAFQKYAQMVGNDKIQALSETKEDIKRDIDTKLVLVAFMDDVPVGSVRVEVDLENKTAYLSRFGVRVSSQNNGVGKSLMNLVDIKMREMGVKRIMLHTGAKVGPLVRFYYGR</sequence>
<dbReference type="Pfam" id="PF00583">
    <property type="entry name" value="Acetyltransf_1"/>
    <property type="match status" value="1"/>
</dbReference>
<gene>
    <name evidence="2" type="ORF">IAC74_00005</name>
</gene>
<evidence type="ECO:0000313" key="2">
    <source>
        <dbReference type="EMBL" id="HIV01925.1"/>
    </source>
</evidence>
<organism evidence="2 3">
    <name type="scientific">Candidatus Aphodoplasma excrementigallinarum</name>
    <dbReference type="NCBI Taxonomy" id="2840673"/>
    <lineage>
        <taxon>Bacteria</taxon>
        <taxon>Bacillati</taxon>
        <taxon>Bacillota</taxon>
        <taxon>Clostridia</taxon>
        <taxon>Eubacteriales</taxon>
        <taxon>Candidatus Aphodoplasma</taxon>
    </lineage>
</organism>
<feature type="domain" description="N-acetyltransferase" evidence="1">
    <location>
        <begin position="5"/>
        <end position="135"/>
    </location>
</feature>
<accession>A0A9D1NFJ1</accession>
<dbReference type="InterPro" id="IPR016181">
    <property type="entry name" value="Acyl_CoA_acyltransferase"/>
</dbReference>
<dbReference type="AlphaFoldDB" id="A0A9D1NFJ1"/>
<dbReference type="InterPro" id="IPR000182">
    <property type="entry name" value="GNAT_dom"/>
</dbReference>
<feature type="non-terminal residue" evidence="2">
    <location>
        <position position="135"/>
    </location>
</feature>
<reference evidence="2" key="2">
    <citation type="journal article" date="2021" name="PeerJ">
        <title>Extensive microbial diversity within the chicken gut microbiome revealed by metagenomics and culture.</title>
        <authorList>
            <person name="Gilroy R."/>
            <person name="Ravi A."/>
            <person name="Getino M."/>
            <person name="Pursley I."/>
            <person name="Horton D.L."/>
            <person name="Alikhan N.F."/>
            <person name="Baker D."/>
            <person name="Gharbi K."/>
            <person name="Hall N."/>
            <person name="Watson M."/>
            <person name="Adriaenssens E.M."/>
            <person name="Foster-Nyarko E."/>
            <person name="Jarju S."/>
            <person name="Secka A."/>
            <person name="Antonio M."/>
            <person name="Oren A."/>
            <person name="Chaudhuri R.R."/>
            <person name="La Ragione R."/>
            <person name="Hildebrand F."/>
            <person name="Pallen M.J."/>
        </authorList>
    </citation>
    <scope>NUCLEOTIDE SEQUENCE</scope>
    <source>
        <strain evidence="2">4920</strain>
    </source>
</reference>
<dbReference type="PROSITE" id="PS51186">
    <property type="entry name" value="GNAT"/>
    <property type="match status" value="1"/>
</dbReference>
<comment type="caution">
    <text evidence="2">The sequence shown here is derived from an EMBL/GenBank/DDBJ whole genome shotgun (WGS) entry which is preliminary data.</text>
</comment>
<evidence type="ECO:0000313" key="3">
    <source>
        <dbReference type="Proteomes" id="UP000886743"/>
    </source>
</evidence>
<dbReference type="CDD" id="cd04301">
    <property type="entry name" value="NAT_SF"/>
    <property type="match status" value="1"/>
</dbReference>